<keyword evidence="6" id="KW-0813">Transport</keyword>
<dbReference type="GO" id="GO:0031593">
    <property type="term" value="F:polyubiquitin modification-dependent protein binding"/>
    <property type="evidence" value="ECO:0007669"/>
    <property type="project" value="TreeGrafter"/>
</dbReference>
<dbReference type="KEGG" id="apln:108735535"/>
<organism evidence="25 26">
    <name type="scientific">Agrilus planipennis</name>
    <name type="common">Emerald ash borer</name>
    <name type="synonym">Agrilus marcopoli</name>
    <dbReference type="NCBI Taxonomy" id="224129"/>
    <lineage>
        <taxon>Eukaryota</taxon>
        <taxon>Metazoa</taxon>
        <taxon>Ecdysozoa</taxon>
        <taxon>Arthropoda</taxon>
        <taxon>Hexapoda</taxon>
        <taxon>Insecta</taxon>
        <taxon>Pterygota</taxon>
        <taxon>Neoptera</taxon>
        <taxon>Endopterygota</taxon>
        <taxon>Coleoptera</taxon>
        <taxon>Polyphaga</taxon>
        <taxon>Elateriformia</taxon>
        <taxon>Buprestoidea</taxon>
        <taxon>Buprestidae</taxon>
        <taxon>Agrilinae</taxon>
        <taxon>Agrilus</taxon>
    </lineage>
</organism>
<dbReference type="Gene3D" id="3.10.20.90">
    <property type="entry name" value="Phosphatidylinositol 3-kinase Catalytic Subunit, Chain A, domain 1"/>
    <property type="match status" value="1"/>
</dbReference>
<evidence type="ECO:0000256" key="6">
    <source>
        <dbReference type="ARBA" id="ARBA00022448"/>
    </source>
</evidence>
<keyword evidence="16" id="KW-0007">Acetylation</keyword>
<keyword evidence="15" id="KW-0744">Spermatogenesis</keyword>
<feature type="compositionally biased region" description="Polar residues" evidence="23">
    <location>
        <begin position="748"/>
        <end position="765"/>
    </location>
</feature>
<dbReference type="GO" id="GO:0007283">
    <property type="term" value="P:spermatogenesis"/>
    <property type="evidence" value="ECO:0007669"/>
    <property type="project" value="UniProtKB-KW"/>
</dbReference>
<keyword evidence="7" id="KW-0963">Cytoplasm</keyword>
<feature type="compositionally biased region" description="Polar residues" evidence="23">
    <location>
        <begin position="514"/>
        <end position="537"/>
    </location>
</feature>
<evidence type="ECO:0000256" key="12">
    <source>
        <dbReference type="ARBA" id="ARBA00022782"/>
    </source>
</evidence>
<evidence type="ECO:0000256" key="7">
    <source>
        <dbReference type="ARBA" id="ARBA00022490"/>
    </source>
</evidence>
<feature type="region of interest" description="Disordered" evidence="23">
    <location>
        <begin position="639"/>
        <end position="717"/>
    </location>
</feature>
<dbReference type="GO" id="GO:0002376">
    <property type="term" value="P:immune system process"/>
    <property type="evidence" value="ECO:0007669"/>
    <property type="project" value="UniProtKB-KW"/>
</dbReference>
<feature type="compositionally biased region" description="Polar residues" evidence="23">
    <location>
        <begin position="1124"/>
        <end position="1134"/>
    </location>
</feature>
<feature type="compositionally biased region" description="Polar residues" evidence="23">
    <location>
        <begin position="1274"/>
        <end position="1283"/>
    </location>
</feature>
<evidence type="ECO:0000256" key="2">
    <source>
        <dbReference type="ARBA" id="ARBA00004123"/>
    </source>
</evidence>
<dbReference type="GO" id="GO:0005576">
    <property type="term" value="C:extracellular region"/>
    <property type="evidence" value="ECO:0007669"/>
    <property type="project" value="UniProtKB-SubCell"/>
</dbReference>
<feature type="compositionally biased region" description="Polar residues" evidence="23">
    <location>
        <begin position="413"/>
        <end position="457"/>
    </location>
</feature>
<feature type="compositionally biased region" description="Low complexity" evidence="23">
    <location>
        <begin position="700"/>
        <end position="710"/>
    </location>
</feature>
<feature type="region of interest" description="Disordered" evidence="23">
    <location>
        <begin position="71"/>
        <end position="97"/>
    </location>
</feature>
<evidence type="ECO:0000256" key="19">
    <source>
        <dbReference type="ARBA" id="ARBA00029739"/>
    </source>
</evidence>
<feature type="domain" description="Ubiquitin-like" evidence="24">
    <location>
        <begin position="2"/>
        <end position="62"/>
    </location>
</feature>
<comment type="subunit">
    <text evidence="22">Component of the BAG6/BAT3 complex, also named BAT3 complex, at least composed of BAG6, UBL4A and GET4/TRC35. Interacts with GET4; the interaction is direct and localizes BAG6 in the cytosol. Interacts with UBL4A; the interaction is direct and required for UBL4A protein stability. Interacts with AIFM1. Interacts with HSPA2. Interacts with CTCFL. Interacts with p300/EP300. Interacts (via ubiquitin-like domain) with RNF126; required for BAG6-dependent ubiquitination of proteins mislocalized to the cytosol. Interacts (via ubiquitin-like domain) with SGTA; SGTA competes with RNF126 by binding the same region of BAG6, thereby promoting deubiquitination of BAG6-target proteins and rescuing them from degradation. Interacts with ricin A chain. Interacts with VCP and AMFR; both form the VCP/p97-AMFR/gp78 complex. Interacts with SYVN1. Interacts with USP13; the interaction is direct and may mediate UBL4A deubiquitination. Interacts with ZFAND2B. Interacts with KPNA2. Interacts with UBQLN4.</text>
</comment>
<dbReference type="FunFam" id="3.10.20.90:FF:000161">
    <property type="entry name" value="Uncharacterized protein, isoform C"/>
    <property type="match status" value="1"/>
</dbReference>
<dbReference type="GO" id="GO:0036503">
    <property type="term" value="P:ERAD pathway"/>
    <property type="evidence" value="ECO:0007669"/>
    <property type="project" value="TreeGrafter"/>
</dbReference>
<feature type="region of interest" description="Disordered" evidence="23">
    <location>
        <begin position="501"/>
        <end position="580"/>
    </location>
</feature>
<evidence type="ECO:0000256" key="1">
    <source>
        <dbReference type="ARBA" id="ARBA00002067"/>
    </source>
</evidence>
<dbReference type="GO" id="GO:0006915">
    <property type="term" value="P:apoptotic process"/>
    <property type="evidence" value="ECO:0007669"/>
    <property type="project" value="UniProtKB-KW"/>
</dbReference>
<keyword evidence="25" id="KW-1185">Reference proteome</keyword>
<keyword evidence="9" id="KW-0597">Phosphoprotein</keyword>
<dbReference type="InterPro" id="IPR019954">
    <property type="entry name" value="Ubiquitin_CS"/>
</dbReference>
<comment type="function">
    <text evidence="21">Involved in DNA damage-induced apoptosis: following DNA damage, accumulates in the nucleus and forms a complex with p300/EP300, enhancing p300/EP300-mediated p53/TP53 acetylation leading to increase p53/TP53 transcriptional activity. When nuclear, may also act as a component of some chromatin regulator complex that regulates histone 3 'Lys-4' dimethylation (H3K4me2).</text>
</comment>
<proteinExistence type="predicted"/>
<evidence type="ECO:0000256" key="23">
    <source>
        <dbReference type="SAM" id="MobiDB-lite"/>
    </source>
</evidence>
<keyword evidence="17" id="KW-0143">Chaperone</keyword>
<evidence type="ECO:0000256" key="17">
    <source>
        <dbReference type="ARBA" id="ARBA00023186"/>
    </source>
</evidence>
<feature type="compositionally biased region" description="Polar residues" evidence="23">
    <location>
        <begin position="667"/>
        <end position="699"/>
    </location>
</feature>
<evidence type="ECO:0000256" key="20">
    <source>
        <dbReference type="ARBA" id="ARBA00030033"/>
    </source>
</evidence>
<dbReference type="PROSITE" id="PS00299">
    <property type="entry name" value="UBIQUITIN_1"/>
    <property type="match status" value="1"/>
</dbReference>
<dbReference type="Pfam" id="PF00240">
    <property type="entry name" value="ubiquitin"/>
    <property type="match status" value="1"/>
</dbReference>
<evidence type="ECO:0000256" key="21">
    <source>
        <dbReference type="ARBA" id="ARBA00046003"/>
    </source>
</evidence>
<evidence type="ECO:0000259" key="24">
    <source>
        <dbReference type="PROSITE" id="PS50053"/>
    </source>
</evidence>
<evidence type="ECO:0000313" key="26">
    <source>
        <dbReference type="RefSeq" id="XP_018323038.1"/>
    </source>
</evidence>
<feature type="region of interest" description="Disordered" evidence="23">
    <location>
        <begin position="227"/>
        <end position="248"/>
    </location>
</feature>
<dbReference type="Pfam" id="PF12057">
    <property type="entry name" value="BAG6"/>
    <property type="match status" value="1"/>
</dbReference>
<dbReference type="SMART" id="SM00213">
    <property type="entry name" value="UBQ"/>
    <property type="match status" value="1"/>
</dbReference>
<protein>
    <recommendedName>
        <fullName evidence="5">Large proline-rich protein BAG6</fullName>
    </recommendedName>
    <alternativeName>
        <fullName evidence="20">BCL2-associated athanogene 6</fullName>
    </alternativeName>
    <alternativeName>
        <fullName evidence="19">HLA-B-associated transcript 3</fullName>
    </alternativeName>
</protein>
<feature type="region of interest" description="Disordered" evidence="23">
    <location>
        <begin position="413"/>
        <end position="462"/>
    </location>
</feature>
<evidence type="ECO:0000313" key="25">
    <source>
        <dbReference type="Proteomes" id="UP000192223"/>
    </source>
</evidence>
<evidence type="ECO:0000256" key="9">
    <source>
        <dbReference type="ARBA" id="ARBA00022553"/>
    </source>
</evidence>
<dbReference type="PANTHER" id="PTHR15204">
    <property type="entry name" value="LARGE PROLINE-RICH PROTEIN BAG6"/>
    <property type="match status" value="1"/>
</dbReference>
<dbReference type="RefSeq" id="XP_018323038.1">
    <property type="nucleotide sequence ID" value="XM_018467536.1"/>
</dbReference>
<evidence type="ECO:0000256" key="14">
    <source>
        <dbReference type="ARBA" id="ARBA00022859"/>
    </source>
</evidence>
<evidence type="ECO:0000256" key="3">
    <source>
        <dbReference type="ARBA" id="ARBA00004514"/>
    </source>
</evidence>
<dbReference type="Proteomes" id="UP000192223">
    <property type="component" value="Unplaced"/>
</dbReference>
<dbReference type="GO" id="GO:0006325">
    <property type="term" value="P:chromatin organization"/>
    <property type="evidence" value="ECO:0007669"/>
    <property type="project" value="UniProtKB-KW"/>
</dbReference>
<dbReference type="OrthoDB" id="1885901at2759"/>
<dbReference type="InParanoid" id="A0A1W4WSC1"/>
<comment type="function">
    <text evidence="1">Released extracellularly via exosomes, it is a ligand of the natural killer/NK cells receptor NCR3 and stimulates NK cells cytotoxicity. It may thereby trigger NK cells cytotoxicity against neighboring tumor cells and immature myeloid dendritic cells (DC).</text>
</comment>
<evidence type="ECO:0000256" key="22">
    <source>
        <dbReference type="ARBA" id="ARBA00046936"/>
    </source>
</evidence>
<evidence type="ECO:0000256" key="18">
    <source>
        <dbReference type="ARBA" id="ARBA00023242"/>
    </source>
</evidence>
<accession>A0A1W4WSC1</accession>
<evidence type="ECO:0000256" key="16">
    <source>
        <dbReference type="ARBA" id="ARBA00022990"/>
    </source>
</evidence>
<dbReference type="GeneID" id="108735535"/>
<feature type="region of interest" description="Disordered" evidence="23">
    <location>
        <begin position="275"/>
        <end position="301"/>
    </location>
</feature>
<reference evidence="26" key="1">
    <citation type="submission" date="2025-08" db="UniProtKB">
        <authorList>
            <consortium name="RefSeq"/>
        </authorList>
    </citation>
    <scope>IDENTIFICATION</scope>
    <source>
        <tissue evidence="26">Entire body</tissue>
    </source>
</reference>
<dbReference type="STRING" id="224129.A0A1W4WSC1"/>
<dbReference type="GO" id="GO:0071818">
    <property type="term" value="C:BAT3 complex"/>
    <property type="evidence" value="ECO:0007669"/>
    <property type="project" value="TreeGrafter"/>
</dbReference>
<evidence type="ECO:0000256" key="4">
    <source>
        <dbReference type="ARBA" id="ARBA00004550"/>
    </source>
</evidence>
<dbReference type="InterPro" id="IPR029071">
    <property type="entry name" value="Ubiquitin-like_domsf"/>
</dbReference>
<keyword evidence="18" id="KW-0539">Nucleus</keyword>
<feature type="compositionally biased region" description="Low complexity" evidence="23">
    <location>
        <begin position="641"/>
        <end position="660"/>
    </location>
</feature>
<feature type="region of interest" description="Disordered" evidence="23">
    <location>
        <begin position="1103"/>
        <end position="1145"/>
    </location>
</feature>
<dbReference type="InterPro" id="IPR000626">
    <property type="entry name" value="Ubiquitin-like_dom"/>
</dbReference>
<keyword evidence="14" id="KW-0391">Immunity</keyword>
<dbReference type="GO" id="GO:0030154">
    <property type="term" value="P:cell differentiation"/>
    <property type="evidence" value="ECO:0007669"/>
    <property type="project" value="UniProtKB-KW"/>
</dbReference>
<dbReference type="CDD" id="cd01809">
    <property type="entry name" value="Ubl_BAG6"/>
    <property type="match status" value="1"/>
</dbReference>
<dbReference type="GO" id="GO:0051787">
    <property type="term" value="F:misfolded protein binding"/>
    <property type="evidence" value="ECO:0007669"/>
    <property type="project" value="TreeGrafter"/>
</dbReference>
<evidence type="ECO:0000256" key="10">
    <source>
        <dbReference type="ARBA" id="ARBA00022703"/>
    </source>
</evidence>
<dbReference type="FunCoup" id="A0A1W4WSC1">
    <property type="interactions" value="1242"/>
</dbReference>
<keyword evidence="10" id="KW-0053">Apoptosis</keyword>
<keyword evidence="8" id="KW-0964">Secreted</keyword>
<evidence type="ECO:0000256" key="5">
    <source>
        <dbReference type="ARBA" id="ARBA00021614"/>
    </source>
</evidence>
<dbReference type="GO" id="GO:0005634">
    <property type="term" value="C:nucleus"/>
    <property type="evidence" value="ECO:0007669"/>
    <property type="project" value="UniProtKB-SubCell"/>
</dbReference>
<evidence type="ECO:0000256" key="8">
    <source>
        <dbReference type="ARBA" id="ARBA00022525"/>
    </source>
</evidence>
<keyword evidence="12" id="KW-0221">Differentiation</keyword>
<name>A0A1W4WSC1_AGRPL</name>
<evidence type="ECO:0000256" key="11">
    <source>
        <dbReference type="ARBA" id="ARBA00022737"/>
    </source>
</evidence>
<gene>
    <name evidence="26" type="primary">LOC108735535</name>
</gene>
<dbReference type="PROSITE" id="PS50053">
    <property type="entry name" value="UBIQUITIN_2"/>
    <property type="match status" value="1"/>
</dbReference>
<comment type="subcellular location">
    <subcellularLocation>
        <location evidence="3">Cytoplasm</location>
        <location evidence="3">Cytosol</location>
    </subcellularLocation>
    <subcellularLocation>
        <location evidence="2">Nucleus</location>
    </subcellularLocation>
    <subcellularLocation>
        <location evidence="4">Secreted</location>
        <location evidence="4">Extracellular exosome</location>
    </subcellularLocation>
</comment>
<keyword evidence="11" id="KW-0677">Repeat</keyword>
<feature type="compositionally biased region" description="Low complexity" evidence="23">
    <location>
        <begin position="538"/>
        <end position="565"/>
    </location>
</feature>
<evidence type="ECO:0000256" key="13">
    <source>
        <dbReference type="ARBA" id="ARBA00022853"/>
    </source>
</evidence>
<feature type="region of interest" description="Disordered" evidence="23">
    <location>
        <begin position="748"/>
        <end position="776"/>
    </location>
</feature>
<sequence>MIELTVKTLDSQNHSFTVDDDITVAQFKEKIADTVNIPADTQRIIYCGRVLQDESKLKEYDVHGKVVHLVQRAPPASNQRSRPATPPPHRRHFRGPEHGNAMYFGSMAIPSSLLDPQNVVLPLSPHSLSASRLNVARRMLRRAALVLNALENPQNPEQPSQEEQQEDVTPVFEARVLVPTDPMDDVLSAVHNNLINAGAVQLGSSSQPVFLQEGLANQQEVTVERNNLGVDDSGSPRARSISSTPGGVSPLANSIENLSALNNQEATIAMDTVEASDSTGVQGTEAPQSGVDRSSGTSTNITENVSRTSEFAELLENMARFQTRFAPYMDRYIQFMRNDPAISEENTRQTQAFINRVSEVLHFLGHAYHSLSDIIVRVRTPPPRPLLCRPVVIQHPTVVQAGIPIQVEAQINISPDSTNPSRSQTSQVSNSATSTNQQETNTVNRNIPSSSTTSSGGNEPVASSAVLQPTVVGFPMFPGPTSMRVQTIPVEIRSLSSPRISLTLPRSNNNNNNIPNMSTVHTPASNETSSNNLVPEQTTSSTETPVSGGGPSSTTASSTTSSVPGGLQGATFTIPGFHNNPNMEVFMEVTPESITIDSMETTFVGGGQANELLQNAFQGPPSDILNSIWHMAGQLVNRGAQSTQSNTPNPTSSSTSTTAPSAPPTEQIDSSTSESFGTQTTSNLGSSAATTQNSQARGNTQTNPTTATHTRSTSRPHVHLAQHAIQGFDPYLPCNSHHVVPWRRFQSSNARQDNATATASGQNLQSGGTGTDRDSGGTRIYPVNNTIMNILQGIVNSIHTIYGRQAQQQPQAQQQQRTTVNVAQATPLDNGVTGSVAQSAGDGVGQGATTDLNSLPLQLLQTFMPQLQNINLSDSNTSGPTIAELLQLSSVSEGENLFLDLINLLSRHLTVGDLIQSTNGRLEPWMRIRSSIRNFFLVRVMNGSCSSVAIDRGVNRILSEMQPLFNHLNALPTRDDIDLVRSAQSLFRARLPNIISLATSRSPNSLRMLVDQCLITAKQFGALILRASRNGQPGVEVVLDSIVSHHTRGIPREIQQWTLMTTRTQMRQFLSNLGVPDSVLQPYIVRKIDAVTSNVVAIAQKDQQGEAMQVDDVDRDDNSGGASGSTEITPSSVINLGDKENDGEPLPTVVLGSETWHNDVPADWVPIIARDAQRQRRQNSQAPFSDAYLSGMPSKRRKIVTAAKPRGSLSQVISESVRRAVTATGLASVAPLEVVAQGAGSDINIQSAYRELLRSNVRAGIRDNSDFTPERFPNATSYFNGPQ</sequence>
<dbReference type="SUPFAM" id="SSF54236">
    <property type="entry name" value="Ubiquitin-like"/>
    <property type="match status" value="1"/>
</dbReference>
<dbReference type="PANTHER" id="PTHR15204:SF0">
    <property type="entry name" value="LARGE PROLINE-RICH PROTEIN BAG6"/>
    <property type="match status" value="1"/>
</dbReference>
<keyword evidence="13" id="KW-0156">Chromatin regulator</keyword>
<evidence type="ECO:0000256" key="15">
    <source>
        <dbReference type="ARBA" id="ARBA00022871"/>
    </source>
</evidence>
<dbReference type="InterPro" id="IPR021925">
    <property type="entry name" value="BAG6"/>
</dbReference>
<feature type="region of interest" description="Disordered" evidence="23">
    <location>
        <begin position="1263"/>
        <end position="1283"/>
    </location>
</feature>